<keyword evidence="17" id="KW-1185">Reference proteome</keyword>
<comment type="similarity">
    <text evidence="3">Belongs to the autotransporter-2 (AT-2) (TC 1.B.40) family.</text>
</comment>
<feature type="domain" description="Trimeric autotransporter adhesin YadA-like stalk" evidence="15">
    <location>
        <begin position="497"/>
        <end position="529"/>
    </location>
</feature>
<evidence type="ECO:0000313" key="17">
    <source>
        <dbReference type="Proteomes" id="UP000054740"/>
    </source>
</evidence>
<evidence type="ECO:0000256" key="4">
    <source>
        <dbReference type="ARBA" id="ARBA00022448"/>
    </source>
</evidence>
<evidence type="ECO:0000313" key="16">
    <source>
        <dbReference type="EMBL" id="SAL13456.1"/>
    </source>
</evidence>
<dbReference type="Pfam" id="PF03895">
    <property type="entry name" value="YadA_anchor"/>
    <property type="match status" value="1"/>
</dbReference>
<dbReference type="CDD" id="cd12820">
    <property type="entry name" value="LbR_YadA-like"/>
    <property type="match status" value="1"/>
</dbReference>
<dbReference type="AlphaFoldDB" id="A0A158F0Z3"/>
<dbReference type="SUPFAM" id="SSF101967">
    <property type="entry name" value="Adhesin YadA, collagen-binding domain"/>
    <property type="match status" value="2"/>
</dbReference>
<evidence type="ECO:0000259" key="15">
    <source>
        <dbReference type="Pfam" id="PF05662"/>
    </source>
</evidence>
<gene>
    <name evidence="16" type="ORF">AWB70_00432</name>
</gene>
<evidence type="ECO:0000256" key="7">
    <source>
        <dbReference type="ARBA" id="ARBA00022729"/>
    </source>
</evidence>
<keyword evidence="4" id="KW-0813">Transport</keyword>
<evidence type="ECO:0000256" key="9">
    <source>
        <dbReference type="ARBA" id="ARBA00023136"/>
    </source>
</evidence>
<dbReference type="GO" id="GO:0009986">
    <property type="term" value="C:cell surface"/>
    <property type="evidence" value="ECO:0007669"/>
    <property type="project" value="UniProtKB-SubCell"/>
</dbReference>
<evidence type="ECO:0000259" key="13">
    <source>
        <dbReference type="Pfam" id="PF03895"/>
    </source>
</evidence>
<evidence type="ECO:0000256" key="10">
    <source>
        <dbReference type="ARBA" id="ARBA00023237"/>
    </source>
</evidence>
<feature type="domain" description="Trimeric autotransporter adhesin YadA-like head" evidence="14">
    <location>
        <begin position="155"/>
        <end position="179"/>
    </location>
</feature>
<dbReference type="InterPro" id="IPR008635">
    <property type="entry name" value="Coiled_stalk_dom"/>
</dbReference>
<dbReference type="InterPro" id="IPR008640">
    <property type="entry name" value="Adhesin_Head_dom"/>
</dbReference>
<organism evidence="16 17">
    <name type="scientific">Caballeronia cordobensis</name>
    <name type="common">Burkholderia cordobensis</name>
    <dbReference type="NCBI Taxonomy" id="1353886"/>
    <lineage>
        <taxon>Bacteria</taxon>
        <taxon>Pseudomonadati</taxon>
        <taxon>Pseudomonadota</taxon>
        <taxon>Betaproteobacteria</taxon>
        <taxon>Burkholderiales</taxon>
        <taxon>Burkholderiaceae</taxon>
        <taxon>Caballeronia</taxon>
    </lineage>
</organism>
<dbReference type="Pfam" id="PF05658">
    <property type="entry name" value="YadA_head"/>
    <property type="match status" value="4"/>
</dbReference>
<keyword evidence="8" id="KW-0653">Protein transport</keyword>
<feature type="region of interest" description="Disordered" evidence="11">
    <location>
        <begin position="537"/>
        <end position="557"/>
    </location>
</feature>
<feature type="domain" description="Trimeric autotransporter adhesin YadA-like C-terminal membrane anchor" evidence="13">
    <location>
        <begin position="641"/>
        <end position="703"/>
    </location>
</feature>
<dbReference type="EMBL" id="FCNY02000001">
    <property type="protein sequence ID" value="SAL13456.1"/>
    <property type="molecule type" value="Genomic_DNA"/>
</dbReference>
<dbReference type="InterPro" id="IPR005594">
    <property type="entry name" value="YadA_C"/>
</dbReference>
<keyword evidence="10" id="KW-0998">Cell outer membrane</keyword>
<evidence type="ECO:0000256" key="2">
    <source>
        <dbReference type="ARBA" id="ARBA00004442"/>
    </source>
</evidence>
<comment type="subcellular location">
    <subcellularLocation>
        <location evidence="2">Cell outer membrane</location>
    </subcellularLocation>
    <subcellularLocation>
        <location evidence="1">Cell surface</location>
    </subcellularLocation>
</comment>
<protein>
    <submittedName>
        <fullName evidence="16">Putative trimeric autoransporter, BpaB</fullName>
    </submittedName>
</protein>
<sequence>MYYRSKYETYQDALRDAAWRRVTAALCSSAALLLATESQAQTAIAGGTASQFPDIAVGPGAHASSNASGTPGSIAIGSNAQAGDLPGAVAGSSVAIGNRAKAIIDSATGGSAVALGFGADASGAASQVAIGDMALASGKNSVAIGGHPYSTGTWATGDFAVSIGASSKATGYGALAFGGDETSGAIASGKYALAFGAQAVAAQDNSVSIGVGARALNTNDIALGTGSVTDTAVGTSSAAINGHTYAFAGTAPTSVVSIGSAGSERTMTNVAAGRISATSTDAVNGSQLNATNLALEAEDLKVNNFGAGAAAALGGGAAFDPSTGAFSAPIYSVYGQTQNNAGAAFAALQDNAPLQYSTAAAPTVGLGASGAPVSNDVTLVGPNSSAPVTLHNVAAGVAATDAVNVGQLGTLAVSTADALGGGAVYDPSTGKVSAPNYSVYGQTQNNAGAALAALQNNAPLQYSMAVSPTVGLGAFGAPVSNDVTLVGPDSSAPVSLHNVAAGVAATDAVNVTQLQQAENRAANWWITSNPDTRTAPVASGANALSAGSGSTASGADSAAFGTGADARADNSIALGANSVATEPNTVSVGSAGSERRIANVAPGINGTDAVNVNQLRSGLDDNLKKSYGATAAAIAIAGLRYDDRPGKVSAAAAAGYYHNQMGLALGVGSTSDNGRWRFNGGLTMTPTLSSPDIGVVVGMTHTFE</sequence>
<feature type="signal peptide" evidence="12">
    <location>
        <begin position="1"/>
        <end position="40"/>
    </location>
</feature>
<dbReference type="GO" id="GO:0009279">
    <property type="term" value="C:cell outer membrane"/>
    <property type="evidence" value="ECO:0007669"/>
    <property type="project" value="UniProtKB-SubCell"/>
</dbReference>
<evidence type="ECO:0000256" key="1">
    <source>
        <dbReference type="ARBA" id="ARBA00004241"/>
    </source>
</evidence>
<feature type="domain" description="Trimeric autotransporter adhesin YadA-like head" evidence="14">
    <location>
        <begin position="187"/>
        <end position="213"/>
    </location>
</feature>
<proteinExistence type="inferred from homology"/>
<accession>A0A158F0Z3</accession>
<dbReference type="InterPro" id="IPR011049">
    <property type="entry name" value="Serralysin-like_metalloprot_C"/>
</dbReference>
<dbReference type="Gene3D" id="2.150.10.10">
    <property type="entry name" value="Serralysin-like metalloprotease, C-terminal"/>
    <property type="match status" value="3"/>
</dbReference>
<feature type="domain" description="Trimeric autotransporter adhesin YadA-like stalk" evidence="15">
    <location>
        <begin position="391"/>
        <end position="420"/>
    </location>
</feature>
<feature type="domain" description="Trimeric autotransporter adhesin YadA-like head" evidence="14">
    <location>
        <begin position="128"/>
        <end position="146"/>
    </location>
</feature>
<keyword evidence="9" id="KW-0472">Membrane</keyword>
<dbReference type="Proteomes" id="UP000054740">
    <property type="component" value="Unassembled WGS sequence"/>
</dbReference>
<feature type="domain" description="Trimeric autotransporter adhesin YadA-like stalk" evidence="15">
    <location>
        <begin position="596"/>
        <end position="617"/>
    </location>
</feature>
<dbReference type="GO" id="GO:0015031">
    <property type="term" value="P:protein transport"/>
    <property type="evidence" value="ECO:0007669"/>
    <property type="project" value="UniProtKB-KW"/>
</dbReference>
<evidence type="ECO:0000256" key="12">
    <source>
        <dbReference type="SAM" id="SignalP"/>
    </source>
</evidence>
<evidence type="ECO:0000256" key="6">
    <source>
        <dbReference type="ARBA" id="ARBA00022692"/>
    </source>
</evidence>
<feature type="compositionally biased region" description="Low complexity" evidence="11">
    <location>
        <begin position="538"/>
        <end position="557"/>
    </location>
</feature>
<evidence type="ECO:0000256" key="11">
    <source>
        <dbReference type="SAM" id="MobiDB-lite"/>
    </source>
</evidence>
<keyword evidence="6" id="KW-0812">Transmembrane</keyword>
<dbReference type="Gene3D" id="1.20.5.170">
    <property type="match status" value="2"/>
</dbReference>
<keyword evidence="7 12" id="KW-0732">Signal</keyword>
<evidence type="ECO:0000256" key="8">
    <source>
        <dbReference type="ARBA" id="ARBA00022927"/>
    </source>
</evidence>
<keyword evidence="5" id="KW-1134">Transmembrane beta strand</keyword>
<name>A0A158F0Z3_CABCO</name>
<feature type="chain" id="PRO_5011115652" evidence="12">
    <location>
        <begin position="41"/>
        <end position="704"/>
    </location>
</feature>
<feature type="domain" description="Trimeric autotransporter adhesin YadA-like stalk" evidence="15">
    <location>
        <begin position="268"/>
        <end position="298"/>
    </location>
</feature>
<reference evidence="17" key="1">
    <citation type="submission" date="2016-01" db="EMBL/GenBank/DDBJ databases">
        <authorList>
            <person name="Peeters C."/>
        </authorList>
    </citation>
    <scope>NUCLEOTIDE SEQUENCE [LARGE SCALE GENOMIC DNA]</scope>
</reference>
<dbReference type="Pfam" id="PF05662">
    <property type="entry name" value="YadA_stalk"/>
    <property type="match status" value="4"/>
</dbReference>
<feature type="domain" description="Trimeric autotransporter adhesin YadA-like head" evidence="14">
    <location>
        <begin position="567"/>
        <end position="590"/>
    </location>
</feature>
<evidence type="ECO:0000259" key="14">
    <source>
        <dbReference type="Pfam" id="PF05658"/>
    </source>
</evidence>
<dbReference type="Gene3D" id="3.30.1300.30">
    <property type="entry name" value="GSPII I/J protein-like"/>
    <property type="match status" value="1"/>
</dbReference>
<dbReference type="InterPro" id="IPR045584">
    <property type="entry name" value="Pilin-like"/>
</dbReference>
<evidence type="ECO:0000256" key="5">
    <source>
        <dbReference type="ARBA" id="ARBA00022452"/>
    </source>
</evidence>
<evidence type="ECO:0000256" key="3">
    <source>
        <dbReference type="ARBA" id="ARBA00005848"/>
    </source>
</evidence>
<dbReference type="SUPFAM" id="SSF54523">
    <property type="entry name" value="Pili subunits"/>
    <property type="match status" value="1"/>
</dbReference>